<comment type="caution">
    <text evidence="1">The sequence shown here is derived from an EMBL/GenBank/DDBJ whole genome shotgun (WGS) entry which is preliminary data.</text>
</comment>
<gene>
    <name evidence="1" type="ORF">B6U56_03530</name>
</gene>
<sequence>MVECLEFISNDKNDLVSKKDYLKAIVPTLKGIRKDLLNDPLAQYKTNKIIEKINNNDVFDEKAILELDEEMSLIIKTYSKLVEVEQSKIKKEVKEFNAKYNSWVKRSRISKNH</sequence>
<evidence type="ECO:0000313" key="1">
    <source>
        <dbReference type="EMBL" id="OQQ90871.1"/>
    </source>
</evidence>
<protein>
    <submittedName>
        <fullName evidence="1">Uncharacterized protein</fullName>
    </submittedName>
</protein>
<dbReference type="Proteomes" id="UP000192575">
    <property type="component" value="Unassembled WGS sequence"/>
</dbReference>
<reference evidence="1 2" key="1">
    <citation type="submission" date="2017-03" db="EMBL/GenBank/DDBJ databases">
        <title>Phylogenomics and comparative genomics of Lactobacillus salivarius, a mammalian gut commensal.</title>
        <authorList>
            <person name="Harris H.M."/>
        </authorList>
    </citation>
    <scope>NUCLEOTIDE SEQUENCE [LARGE SCALE GENOMIC DNA]</scope>
    <source>
        <strain evidence="1 2">JCM 1047</strain>
    </source>
</reference>
<dbReference type="EMBL" id="NBEF01000016">
    <property type="protein sequence ID" value="OQQ90871.1"/>
    <property type="molecule type" value="Genomic_DNA"/>
</dbReference>
<accession>A0A1V9RD20</accession>
<organism evidence="1 2">
    <name type="scientific">Ligilactobacillus salivarius</name>
    <dbReference type="NCBI Taxonomy" id="1624"/>
    <lineage>
        <taxon>Bacteria</taxon>
        <taxon>Bacillati</taxon>
        <taxon>Bacillota</taxon>
        <taxon>Bacilli</taxon>
        <taxon>Lactobacillales</taxon>
        <taxon>Lactobacillaceae</taxon>
        <taxon>Ligilactobacillus</taxon>
    </lineage>
</organism>
<evidence type="ECO:0000313" key="2">
    <source>
        <dbReference type="Proteomes" id="UP000192575"/>
    </source>
</evidence>
<dbReference type="AlphaFoldDB" id="A0A1V9RD20"/>
<proteinExistence type="predicted"/>
<name>A0A1V9RD20_9LACO</name>